<evidence type="ECO:0000256" key="1">
    <source>
        <dbReference type="SAM" id="MobiDB-lite"/>
    </source>
</evidence>
<evidence type="ECO:0000313" key="3">
    <source>
        <dbReference type="EMBL" id="CAK9266561.1"/>
    </source>
</evidence>
<feature type="compositionally biased region" description="Basic and acidic residues" evidence="1">
    <location>
        <begin position="79"/>
        <end position="95"/>
    </location>
</feature>
<keyword evidence="4" id="KW-1185">Reference proteome</keyword>
<feature type="signal peptide" evidence="2">
    <location>
        <begin position="1"/>
        <end position="23"/>
    </location>
</feature>
<feature type="compositionally biased region" description="Acidic residues" evidence="1">
    <location>
        <begin position="46"/>
        <end position="58"/>
    </location>
</feature>
<keyword evidence="2" id="KW-0732">Signal</keyword>
<evidence type="ECO:0000313" key="4">
    <source>
        <dbReference type="Proteomes" id="UP001497444"/>
    </source>
</evidence>
<proteinExistence type="predicted"/>
<dbReference type="EMBL" id="OZ020113">
    <property type="protein sequence ID" value="CAK9266561.1"/>
    <property type="molecule type" value="Genomic_DNA"/>
</dbReference>
<sequence length="177" mass="20180">MSSPLPLLLSLAALGFEGKRGSAGGSQGSWAEQLQCSLDLEDWEFAEEEETEQVESEEGSGTNDEAMFFSVECEDEDDEHNHKRSHEDDEQRSEAESVIVKDWIEPWPLERAAATGEQRKGKITIILEALHQFQHNPNIQDMVLVLAADNELLDVFWENEKFQDYYRGQDLGDLIHR</sequence>
<protein>
    <submittedName>
        <fullName evidence="3">Uncharacterized protein</fullName>
    </submittedName>
</protein>
<dbReference type="Proteomes" id="UP001497444">
    <property type="component" value="Chromosome 18"/>
</dbReference>
<reference evidence="3" key="1">
    <citation type="submission" date="2024-02" db="EMBL/GenBank/DDBJ databases">
        <authorList>
            <consortium name="ELIXIR-Norway"/>
            <consortium name="Elixir Norway"/>
        </authorList>
    </citation>
    <scope>NUCLEOTIDE SEQUENCE</scope>
</reference>
<gene>
    <name evidence="3" type="ORF">CSSPJE1EN1_LOCUS12039</name>
</gene>
<organism evidence="3 4">
    <name type="scientific">Sphagnum jensenii</name>
    <dbReference type="NCBI Taxonomy" id="128206"/>
    <lineage>
        <taxon>Eukaryota</taxon>
        <taxon>Viridiplantae</taxon>
        <taxon>Streptophyta</taxon>
        <taxon>Embryophyta</taxon>
        <taxon>Bryophyta</taxon>
        <taxon>Sphagnophytina</taxon>
        <taxon>Sphagnopsida</taxon>
        <taxon>Sphagnales</taxon>
        <taxon>Sphagnaceae</taxon>
        <taxon>Sphagnum</taxon>
    </lineage>
</organism>
<feature type="chain" id="PRO_5046846770" evidence="2">
    <location>
        <begin position="24"/>
        <end position="177"/>
    </location>
</feature>
<accession>A0ABP0WL15</accession>
<name>A0ABP0WL15_9BRYO</name>
<feature type="region of interest" description="Disordered" evidence="1">
    <location>
        <begin position="46"/>
        <end position="97"/>
    </location>
</feature>
<evidence type="ECO:0000256" key="2">
    <source>
        <dbReference type="SAM" id="SignalP"/>
    </source>
</evidence>